<name>A0AA88H3T5_ARTSF</name>
<sequence length="238" mass="27392">MKDDPIMKEVLKKIAGIAQYCSLGIQNELVDICRQLITEKIADKVKSACFFTILVDEKTSISRQEQMAIGLRFLDSKTFQIREEFVEFAVVEDLRGESLGQFILIRIEKLGLDMKLCRGQGEEFVEFAVVEDLRGESLGQFILIRIEKLGLDMKLCRGQGYDEVPNMTKYVECLAQSLNLVLTDRSKIHDIKHCMMIIRETVNFFHFSAKQSAVLKTYTKVNLKVVCETRWVERHDAI</sequence>
<feature type="domain" description="DUF4371" evidence="1">
    <location>
        <begin position="6"/>
        <end position="122"/>
    </location>
</feature>
<evidence type="ECO:0000259" key="1">
    <source>
        <dbReference type="Pfam" id="PF14291"/>
    </source>
</evidence>
<evidence type="ECO:0000313" key="2">
    <source>
        <dbReference type="EMBL" id="KAK2704078.1"/>
    </source>
</evidence>
<dbReference type="PANTHER" id="PTHR45749">
    <property type="match status" value="1"/>
</dbReference>
<protein>
    <recommendedName>
        <fullName evidence="1">DUF4371 domain-containing protein</fullName>
    </recommendedName>
</protein>
<organism evidence="2 3">
    <name type="scientific">Artemia franciscana</name>
    <name type="common">Brine shrimp</name>
    <name type="synonym">Artemia sanfranciscana</name>
    <dbReference type="NCBI Taxonomy" id="6661"/>
    <lineage>
        <taxon>Eukaryota</taxon>
        <taxon>Metazoa</taxon>
        <taxon>Ecdysozoa</taxon>
        <taxon>Arthropoda</taxon>
        <taxon>Crustacea</taxon>
        <taxon>Branchiopoda</taxon>
        <taxon>Anostraca</taxon>
        <taxon>Artemiidae</taxon>
        <taxon>Artemia</taxon>
    </lineage>
</organism>
<proteinExistence type="predicted"/>
<gene>
    <name evidence="2" type="ORF">QYM36_017642</name>
</gene>
<dbReference type="Pfam" id="PF14291">
    <property type="entry name" value="DUF4371"/>
    <property type="match status" value="1"/>
</dbReference>
<dbReference type="PANTHER" id="PTHR45749:SF37">
    <property type="entry name" value="OS05G0311600 PROTEIN"/>
    <property type="match status" value="1"/>
</dbReference>
<dbReference type="AlphaFoldDB" id="A0AA88H3T5"/>
<dbReference type="EMBL" id="JAVRJZ010000040">
    <property type="protein sequence ID" value="KAK2704078.1"/>
    <property type="molecule type" value="Genomic_DNA"/>
</dbReference>
<comment type="caution">
    <text evidence="2">The sequence shown here is derived from an EMBL/GenBank/DDBJ whole genome shotgun (WGS) entry which is preliminary data.</text>
</comment>
<dbReference type="InterPro" id="IPR025398">
    <property type="entry name" value="DUF4371"/>
</dbReference>
<evidence type="ECO:0000313" key="3">
    <source>
        <dbReference type="Proteomes" id="UP001187531"/>
    </source>
</evidence>
<accession>A0AA88H3T5</accession>
<keyword evidence="3" id="KW-1185">Reference proteome</keyword>
<dbReference type="Proteomes" id="UP001187531">
    <property type="component" value="Unassembled WGS sequence"/>
</dbReference>
<dbReference type="SUPFAM" id="SSF53098">
    <property type="entry name" value="Ribonuclease H-like"/>
    <property type="match status" value="1"/>
</dbReference>
<reference evidence="2" key="1">
    <citation type="submission" date="2023-07" db="EMBL/GenBank/DDBJ databases">
        <title>Chromosome-level genome assembly of Artemia franciscana.</title>
        <authorList>
            <person name="Jo E."/>
        </authorList>
    </citation>
    <scope>NUCLEOTIDE SEQUENCE</scope>
    <source>
        <tissue evidence="2">Whole body</tissue>
    </source>
</reference>
<dbReference type="InterPro" id="IPR012337">
    <property type="entry name" value="RNaseH-like_sf"/>
</dbReference>